<dbReference type="HOGENOM" id="CLU_113002_1_1_1"/>
<feature type="region of interest" description="Disordered" evidence="1">
    <location>
        <begin position="1"/>
        <end position="29"/>
    </location>
</feature>
<feature type="compositionally biased region" description="Polar residues" evidence="1">
    <location>
        <begin position="1"/>
        <end position="12"/>
    </location>
</feature>
<dbReference type="Proteomes" id="UP000054279">
    <property type="component" value="Unassembled WGS sequence"/>
</dbReference>
<accession>A0A0C9UNK6</accession>
<dbReference type="SUPFAM" id="SSF103196">
    <property type="entry name" value="Roadblock/LC7 domain"/>
    <property type="match status" value="1"/>
</dbReference>
<protein>
    <recommendedName>
        <fullName evidence="4">Dynein light chain roadblock</fullName>
    </recommendedName>
</protein>
<dbReference type="PANTHER" id="PTHR10779">
    <property type="entry name" value="DYNEIN LIGHT CHAIN ROADBLOCK"/>
    <property type="match status" value="1"/>
</dbReference>
<evidence type="ECO:0000313" key="3">
    <source>
        <dbReference type="Proteomes" id="UP000054279"/>
    </source>
</evidence>
<dbReference type="AlphaFoldDB" id="A0A0C9UNK6"/>
<evidence type="ECO:0000256" key="1">
    <source>
        <dbReference type="SAM" id="MobiDB-lite"/>
    </source>
</evidence>
<organism evidence="2 3">
    <name type="scientific">Sphaerobolus stellatus (strain SS14)</name>
    <dbReference type="NCBI Taxonomy" id="990650"/>
    <lineage>
        <taxon>Eukaryota</taxon>
        <taxon>Fungi</taxon>
        <taxon>Dikarya</taxon>
        <taxon>Basidiomycota</taxon>
        <taxon>Agaricomycotina</taxon>
        <taxon>Agaricomycetes</taxon>
        <taxon>Phallomycetidae</taxon>
        <taxon>Geastrales</taxon>
        <taxon>Sphaerobolaceae</taxon>
        <taxon>Sphaerobolus</taxon>
    </lineage>
</organism>
<proteinExistence type="predicted"/>
<feature type="compositionally biased region" description="Low complexity" evidence="1">
    <location>
        <begin position="17"/>
        <end position="28"/>
    </location>
</feature>
<dbReference type="OrthoDB" id="9985637at2759"/>
<gene>
    <name evidence="2" type="ORF">M422DRAFT_37939</name>
</gene>
<evidence type="ECO:0000313" key="2">
    <source>
        <dbReference type="EMBL" id="KIJ27071.1"/>
    </source>
</evidence>
<dbReference type="EMBL" id="KN837347">
    <property type="protein sequence ID" value="KIJ27071.1"/>
    <property type="molecule type" value="Genomic_DNA"/>
</dbReference>
<dbReference type="Gene3D" id="3.30.450.30">
    <property type="entry name" value="Dynein light chain 2a, cytoplasmic"/>
    <property type="match status" value="1"/>
</dbReference>
<sequence length="136" mass="14730">MPSQGTSTSTYIPSEPAASSSSSASTTTHAMPAELEQTLATLVSHRSVLGYLVLTRSTEPVSIVRHVGVVFEGEQGKKYANAIKRIVDTCTTGLQEVGGGESDEVRFMRIRTHRHELLISPDSRYILVVLQNPAMT</sequence>
<name>A0A0C9UNK6_SPHS4</name>
<reference evidence="2 3" key="1">
    <citation type="submission" date="2014-06" db="EMBL/GenBank/DDBJ databases">
        <title>Evolutionary Origins and Diversification of the Mycorrhizal Mutualists.</title>
        <authorList>
            <consortium name="DOE Joint Genome Institute"/>
            <consortium name="Mycorrhizal Genomics Consortium"/>
            <person name="Kohler A."/>
            <person name="Kuo A."/>
            <person name="Nagy L.G."/>
            <person name="Floudas D."/>
            <person name="Copeland A."/>
            <person name="Barry K.W."/>
            <person name="Cichocki N."/>
            <person name="Veneault-Fourrey C."/>
            <person name="LaButti K."/>
            <person name="Lindquist E.A."/>
            <person name="Lipzen A."/>
            <person name="Lundell T."/>
            <person name="Morin E."/>
            <person name="Murat C."/>
            <person name="Riley R."/>
            <person name="Ohm R."/>
            <person name="Sun H."/>
            <person name="Tunlid A."/>
            <person name="Henrissat B."/>
            <person name="Grigoriev I.V."/>
            <person name="Hibbett D.S."/>
            <person name="Martin F."/>
        </authorList>
    </citation>
    <scope>NUCLEOTIDE SEQUENCE [LARGE SCALE GENOMIC DNA]</scope>
    <source>
        <strain evidence="2 3">SS14</strain>
    </source>
</reference>
<keyword evidence="3" id="KW-1185">Reference proteome</keyword>
<evidence type="ECO:0008006" key="4">
    <source>
        <dbReference type="Google" id="ProtNLM"/>
    </source>
</evidence>